<evidence type="ECO:0000313" key="6">
    <source>
        <dbReference type="Proteomes" id="UP000326396"/>
    </source>
</evidence>
<evidence type="ECO:0000259" key="4">
    <source>
        <dbReference type="PROSITE" id="PS50994"/>
    </source>
</evidence>
<dbReference type="Pfam" id="PF07727">
    <property type="entry name" value="RVT_2"/>
    <property type="match status" value="1"/>
</dbReference>
<gene>
    <name evidence="5" type="ORF">E3N88_38706</name>
</gene>
<evidence type="ECO:0000256" key="1">
    <source>
        <dbReference type="ARBA" id="ARBA00022670"/>
    </source>
</evidence>
<dbReference type="Pfam" id="PF13976">
    <property type="entry name" value="gag_pre-integrs"/>
    <property type="match status" value="1"/>
</dbReference>
<dbReference type="Pfam" id="PF00665">
    <property type="entry name" value="rve"/>
    <property type="match status" value="1"/>
</dbReference>
<reference evidence="5 6" key="1">
    <citation type="submission" date="2019-05" db="EMBL/GenBank/DDBJ databases">
        <title>Mikania micrantha, genome provides insights into the molecular mechanism of rapid growth.</title>
        <authorList>
            <person name="Liu B."/>
        </authorList>
    </citation>
    <scope>NUCLEOTIDE SEQUENCE [LARGE SCALE GENOMIC DNA]</scope>
    <source>
        <strain evidence="5">NLD-2019</strain>
        <tissue evidence="5">Leaf</tissue>
    </source>
</reference>
<sequence>MAANNNNANPNVHNLSLRTILEKERLNHGNFMDWYRNLRIVLKQEKKSYVLDDPIPINPMRITWRPLTIGSSTSRTPCKSHLKEMFQQQSRVERFETVRPLHACRMDETQSVSSYVLKMKSHIDRLERLNCRVSTELATDLILNSLSKRFETFAMNYNMNGWDKSIGEIHAMLKTAEAGMGHWKRNCPVYLKELRTKRDVGQTSGMTFMIHVELNIISSNTWVLDTGYGTHICNLLQGFKRSKHYSKGEISLFMGNGAMVHVEAQGDYILKLPSGLEVILKNVLCAPSLSRNIISYSRLRQCGFNFKFVDNDIHVSLNHVFYFKAMPCNGIYELVHDNTTYHSSMYQATTKRLKLDSSDSYLWHCRLGHINKSRMQKLQKNGLLKTNENDSFDVCESCLQGKMTKAPFSGTNERAKDLLGIIHSDVCGPFKPMTRNGERYFITFTDDYSRYGYVYLLRHKHEPFEMLKIFKNEVENQLNKTVKILRTDRGGEYLSSEFQEYLRSCGIVSQLTPPGTPQHNGVSERRNRTLLDMVRSMMARSTLPLSFWGFALLSAARILNMAPTKKVERTPFEIWHGKVPSLSYLKVWGCEAYPKQYTQNKLEARSTKCIFVGYPRDCMGYYFYDPTEQKVFIARKAEFLETKFLSKGTCGRTVELEEVQDSQDNTHLVDTSNQHEDVENDHVDDQDTQNVRRSGRISVPPERYGFFMDGCYVVDSDEPTTYRDAMSKPDFDKWQEAMNVEMQSMYDNEVWELVTPPLKSKVVGSKWVFKKKTNMHGNLDTYKARLVAKGYTQTQGVDYDETFSPVVMLKSIRILFAIAAYYDYEIWQMDVKTAFLNGYLEEDVHMEQPEGFVDPKHPNKVCKLKKSIYGLKQASRSWNHCFDDEVKKFGFIKNADEACVYKKASGSIITFPCIICR</sequence>
<dbReference type="InterPro" id="IPR001584">
    <property type="entry name" value="Integrase_cat-core"/>
</dbReference>
<name>A0A5N6LUT0_9ASTR</name>
<keyword evidence="2" id="KW-0479">Metal-binding</keyword>
<dbReference type="GO" id="GO:0046872">
    <property type="term" value="F:metal ion binding"/>
    <property type="evidence" value="ECO:0007669"/>
    <property type="project" value="UniProtKB-KW"/>
</dbReference>
<keyword evidence="6" id="KW-1185">Reference proteome</keyword>
<accession>A0A5N6LUT0</accession>
<dbReference type="AlphaFoldDB" id="A0A5N6LUT0"/>
<organism evidence="5 6">
    <name type="scientific">Mikania micrantha</name>
    <name type="common">bitter vine</name>
    <dbReference type="NCBI Taxonomy" id="192012"/>
    <lineage>
        <taxon>Eukaryota</taxon>
        <taxon>Viridiplantae</taxon>
        <taxon>Streptophyta</taxon>
        <taxon>Embryophyta</taxon>
        <taxon>Tracheophyta</taxon>
        <taxon>Spermatophyta</taxon>
        <taxon>Magnoliopsida</taxon>
        <taxon>eudicotyledons</taxon>
        <taxon>Gunneridae</taxon>
        <taxon>Pentapetalae</taxon>
        <taxon>asterids</taxon>
        <taxon>campanulids</taxon>
        <taxon>Asterales</taxon>
        <taxon>Asteraceae</taxon>
        <taxon>Asteroideae</taxon>
        <taxon>Heliantheae alliance</taxon>
        <taxon>Eupatorieae</taxon>
        <taxon>Mikania</taxon>
    </lineage>
</organism>
<dbReference type="GO" id="GO:0006508">
    <property type="term" value="P:proteolysis"/>
    <property type="evidence" value="ECO:0007669"/>
    <property type="project" value="UniProtKB-KW"/>
</dbReference>
<dbReference type="InterPro" id="IPR036397">
    <property type="entry name" value="RNaseH_sf"/>
</dbReference>
<dbReference type="PANTHER" id="PTHR42648:SF27">
    <property type="entry name" value="RNA-DIRECTED DNA POLYMERASE"/>
    <property type="match status" value="1"/>
</dbReference>
<proteinExistence type="predicted"/>
<dbReference type="InterPro" id="IPR054722">
    <property type="entry name" value="PolX-like_BBD"/>
</dbReference>
<comment type="caution">
    <text evidence="5">The sequence shown here is derived from an EMBL/GenBank/DDBJ whole genome shotgun (WGS) entry which is preliminary data.</text>
</comment>
<dbReference type="Pfam" id="PF22936">
    <property type="entry name" value="Pol_BBD"/>
    <property type="match status" value="1"/>
</dbReference>
<feature type="domain" description="Integrase catalytic" evidence="4">
    <location>
        <begin position="403"/>
        <end position="579"/>
    </location>
</feature>
<keyword evidence="1" id="KW-0645">Protease</keyword>
<dbReference type="Proteomes" id="UP000326396">
    <property type="component" value="Linkage Group LG8"/>
</dbReference>
<dbReference type="InterPro" id="IPR012337">
    <property type="entry name" value="RNaseH-like_sf"/>
</dbReference>
<keyword evidence="3" id="KW-0378">Hydrolase</keyword>
<dbReference type="OrthoDB" id="1739418at2759"/>
<dbReference type="Pfam" id="PF14223">
    <property type="entry name" value="Retrotran_gag_2"/>
    <property type="match status" value="1"/>
</dbReference>
<dbReference type="GO" id="GO:0015074">
    <property type="term" value="P:DNA integration"/>
    <property type="evidence" value="ECO:0007669"/>
    <property type="project" value="InterPro"/>
</dbReference>
<dbReference type="InterPro" id="IPR057670">
    <property type="entry name" value="SH3_retrovirus"/>
</dbReference>
<dbReference type="PANTHER" id="PTHR42648">
    <property type="entry name" value="TRANSPOSASE, PUTATIVE-RELATED"/>
    <property type="match status" value="1"/>
</dbReference>
<protein>
    <recommendedName>
        <fullName evidence="4">Integrase catalytic domain-containing protein</fullName>
    </recommendedName>
</protein>
<dbReference type="GO" id="GO:0003676">
    <property type="term" value="F:nucleic acid binding"/>
    <property type="evidence" value="ECO:0007669"/>
    <property type="project" value="InterPro"/>
</dbReference>
<dbReference type="InterPro" id="IPR025724">
    <property type="entry name" value="GAG-pre-integrase_dom"/>
</dbReference>
<evidence type="ECO:0000256" key="3">
    <source>
        <dbReference type="ARBA" id="ARBA00022801"/>
    </source>
</evidence>
<dbReference type="EMBL" id="SZYD01000018">
    <property type="protein sequence ID" value="KAD2805329.1"/>
    <property type="molecule type" value="Genomic_DNA"/>
</dbReference>
<dbReference type="GO" id="GO:0008233">
    <property type="term" value="F:peptidase activity"/>
    <property type="evidence" value="ECO:0007669"/>
    <property type="project" value="UniProtKB-KW"/>
</dbReference>
<dbReference type="InterPro" id="IPR013103">
    <property type="entry name" value="RVT_2"/>
</dbReference>
<dbReference type="InterPro" id="IPR039537">
    <property type="entry name" value="Retrotran_Ty1/copia-like"/>
</dbReference>
<dbReference type="PROSITE" id="PS50994">
    <property type="entry name" value="INTEGRASE"/>
    <property type="match status" value="1"/>
</dbReference>
<evidence type="ECO:0000256" key="2">
    <source>
        <dbReference type="ARBA" id="ARBA00022723"/>
    </source>
</evidence>
<dbReference type="Gene3D" id="3.30.420.10">
    <property type="entry name" value="Ribonuclease H-like superfamily/Ribonuclease H"/>
    <property type="match status" value="1"/>
</dbReference>
<dbReference type="Pfam" id="PF25597">
    <property type="entry name" value="SH3_retrovirus"/>
    <property type="match status" value="1"/>
</dbReference>
<dbReference type="SUPFAM" id="SSF53098">
    <property type="entry name" value="Ribonuclease H-like"/>
    <property type="match status" value="1"/>
</dbReference>
<evidence type="ECO:0000313" key="5">
    <source>
        <dbReference type="EMBL" id="KAD2805329.1"/>
    </source>
</evidence>